<accession>A0ABV6PZC1</accession>
<protein>
    <submittedName>
        <fullName evidence="1">Thioredoxin family protein</fullName>
    </submittedName>
</protein>
<gene>
    <name evidence="1" type="ORF">ACFFFP_03215</name>
</gene>
<dbReference type="EMBL" id="JBHLTW010000011">
    <property type="protein sequence ID" value="MFC0595186.1"/>
    <property type="molecule type" value="Genomic_DNA"/>
</dbReference>
<dbReference type="RefSeq" id="WP_188847921.1">
    <property type="nucleotide sequence ID" value="NZ_BMPJ01000024.1"/>
</dbReference>
<organism evidence="1 2">
    <name type="scientific">Thermus composti</name>
    <dbReference type="NCBI Taxonomy" id="532059"/>
    <lineage>
        <taxon>Bacteria</taxon>
        <taxon>Thermotogati</taxon>
        <taxon>Deinococcota</taxon>
        <taxon>Deinococci</taxon>
        <taxon>Thermales</taxon>
        <taxon>Thermaceae</taxon>
        <taxon>Thermus</taxon>
    </lineage>
</organism>
<reference evidence="1 2" key="1">
    <citation type="submission" date="2024-09" db="EMBL/GenBank/DDBJ databases">
        <authorList>
            <person name="Sun Q."/>
            <person name="Mori K."/>
        </authorList>
    </citation>
    <scope>NUCLEOTIDE SEQUENCE [LARGE SCALE GENOMIC DNA]</scope>
    <source>
        <strain evidence="1 2">NCAIM B.02340</strain>
    </source>
</reference>
<dbReference type="SUPFAM" id="SSF52833">
    <property type="entry name" value="Thioredoxin-like"/>
    <property type="match status" value="1"/>
</dbReference>
<keyword evidence="2" id="KW-1185">Reference proteome</keyword>
<dbReference type="InterPro" id="IPR036249">
    <property type="entry name" value="Thioredoxin-like_sf"/>
</dbReference>
<evidence type="ECO:0000313" key="1">
    <source>
        <dbReference type="EMBL" id="MFC0595186.1"/>
    </source>
</evidence>
<evidence type="ECO:0000313" key="2">
    <source>
        <dbReference type="Proteomes" id="UP001589830"/>
    </source>
</evidence>
<dbReference type="Pfam" id="PF14595">
    <property type="entry name" value="Thioredoxin_9"/>
    <property type="match status" value="1"/>
</dbReference>
<name>A0ABV6PZC1_9DEIN</name>
<sequence length="178" mass="20378">MDPVAARFYEGFLYPDLLPRLRRNRERVEAFYRALPPLPPLPAPRALVLVEDWCPDSVQAIPVLARLPLEARFFFRDQNPDLAEAYAKEGKRIVPTVVFLDGDFGELARWHGPPEAARAFLRKAKEEGLPPAERLRRYHEAFPRFAEAMLAEWRALLGGEGRLDHYVTSGIDRCHDSS</sequence>
<dbReference type="Proteomes" id="UP001589830">
    <property type="component" value="Unassembled WGS sequence"/>
</dbReference>
<proteinExistence type="predicted"/>
<comment type="caution">
    <text evidence="1">The sequence shown here is derived from an EMBL/GenBank/DDBJ whole genome shotgun (WGS) entry which is preliminary data.</text>
</comment>
<dbReference type="Gene3D" id="3.40.30.10">
    <property type="entry name" value="Glutaredoxin"/>
    <property type="match status" value="1"/>
</dbReference>